<evidence type="ECO:0000313" key="2">
    <source>
        <dbReference type="Proteomes" id="UP000256373"/>
    </source>
</evidence>
<organism evidence="1 2">
    <name type="scientific">Dyadobacter luteus</name>
    <dbReference type="NCBI Taxonomy" id="2259619"/>
    <lineage>
        <taxon>Bacteria</taxon>
        <taxon>Pseudomonadati</taxon>
        <taxon>Bacteroidota</taxon>
        <taxon>Cytophagia</taxon>
        <taxon>Cytophagales</taxon>
        <taxon>Spirosomataceae</taxon>
        <taxon>Dyadobacter</taxon>
    </lineage>
</organism>
<evidence type="ECO:0000313" key="1">
    <source>
        <dbReference type="EMBL" id="REA56522.1"/>
    </source>
</evidence>
<keyword evidence="2" id="KW-1185">Reference proteome</keyword>
<dbReference type="AlphaFoldDB" id="A0A3D8Y495"/>
<dbReference type="Proteomes" id="UP000256373">
    <property type="component" value="Unassembled WGS sequence"/>
</dbReference>
<protein>
    <submittedName>
        <fullName evidence="1">Uncharacterized protein</fullName>
    </submittedName>
</protein>
<reference evidence="1 2" key="1">
    <citation type="submission" date="2018-07" db="EMBL/GenBank/DDBJ databases">
        <title>Dyadobacter roseus sp. nov., isolated from rose rhizosphere soil.</title>
        <authorList>
            <person name="Chen L."/>
        </authorList>
    </citation>
    <scope>NUCLEOTIDE SEQUENCE [LARGE SCALE GENOMIC DNA]</scope>
    <source>
        <strain evidence="1 2">RS19</strain>
    </source>
</reference>
<comment type="caution">
    <text evidence="1">The sequence shown here is derived from an EMBL/GenBank/DDBJ whole genome shotgun (WGS) entry which is preliminary data.</text>
</comment>
<sequence>MARWLLKILHLAVADSVLTVDESGNVRAVPRSSLTEAVAKRPYVRLKGNVIAATNGANVTVANLSPQLVNDIAYTGSNRQIRIMEEGIYFYAVTVLCPGQPGAPGGVFDYCHAITVNATGIDINCARTNRGEGTGSTNTGICRFAVNDIVRVSLSTASGWAGAGNYSFSIALYKLSD</sequence>
<proteinExistence type="predicted"/>
<gene>
    <name evidence="1" type="ORF">DSL64_26765</name>
</gene>
<accession>A0A3D8Y495</accession>
<name>A0A3D8Y495_9BACT</name>
<dbReference type="EMBL" id="QNUL01000038">
    <property type="protein sequence ID" value="REA56522.1"/>
    <property type="molecule type" value="Genomic_DNA"/>
</dbReference>